<feature type="signal peptide" evidence="1">
    <location>
        <begin position="1"/>
        <end position="23"/>
    </location>
</feature>
<evidence type="ECO:0000256" key="1">
    <source>
        <dbReference type="SAM" id="SignalP"/>
    </source>
</evidence>
<comment type="caution">
    <text evidence="2">The sequence shown here is derived from an EMBL/GenBank/DDBJ whole genome shotgun (WGS) entry which is preliminary data.</text>
</comment>
<evidence type="ECO:0000313" key="2">
    <source>
        <dbReference type="EMBL" id="OGE64308.1"/>
    </source>
</evidence>
<name>A0A1F5MG16_9BACT</name>
<accession>A0A1F5MG16</accession>
<dbReference type="EMBL" id="MFDU01000022">
    <property type="protein sequence ID" value="OGE64308.1"/>
    <property type="molecule type" value="Genomic_DNA"/>
</dbReference>
<keyword evidence="1" id="KW-0732">Signal</keyword>
<reference evidence="2 3" key="1">
    <citation type="journal article" date="2016" name="Nat. Commun.">
        <title>Thousands of microbial genomes shed light on interconnected biogeochemical processes in an aquifer system.</title>
        <authorList>
            <person name="Anantharaman K."/>
            <person name="Brown C.T."/>
            <person name="Hug L.A."/>
            <person name="Sharon I."/>
            <person name="Castelle C.J."/>
            <person name="Probst A.J."/>
            <person name="Thomas B.C."/>
            <person name="Singh A."/>
            <person name="Wilkins M.J."/>
            <person name="Karaoz U."/>
            <person name="Brodie E.L."/>
            <person name="Williams K.H."/>
            <person name="Hubbard S.S."/>
            <person name="Banfield J.F."/>
        </authorList>
    </citation>
    <scope>NUCLEOTIDE SEQUENCE [LARGE SCALE GENOMIC DNA]</scope>
</reference>
<sequence>MNKKTAVLAALASTILLISPVLAKDSTTSSTIRKEAVQQRIETKREIAQTRIENIREKMASREALLKSKLDGFRDRKKATAAARINTNLNNINAKQTEMMQKHLDVMTAILNKLENRVNEGKPDIKDSTAAKTAIANARSAISSASAAVTAQSQNDYTIQVTTESKVRLDALSQREQLYKDIMALRKLIIETKRSVINAIRVARAEKPETEKEATESGN</sequence>
<gene>
    <name evidence="2" type="ORF">A3J13_01045</name>
</gene>
<dbReference type="AlphaFoldDB" id="A0A1F5MG16"/>
<protein>
    <recommendedName>
        <fullName evidence="4">DUF5667 domain-containing protein</fullName>
    </recommendedName>
</protein>
<feature type="chain" id="PRO_5009224844" description="DUF5667 domain-containing protein" evidence="1">
    <location>
        <begin position="24"/>
        <end position="219"/>
    </location>
</feature>
<evidence type="ECO:0000313" key="3">
    <source>
        <dbReference type="Proteomes" id="UP000183317"/>
    </source>
</evidence>
<dbReference type="Proteomes" id="UP000183317">
    <property type="component" value="Unassembled WGS sequence"/>
</dbReference>
<evidence type="ECO:0008006" key="4">
    <source>
        <dbReference type="Google" id="ProtNLM"/>
    </source>
</evidence>
<proteinExistence type="predicted"/>
<organism evidence="2 3">
    <name type="scientific">Candidatus Daviesbacteria bacterium RIFCSPLOWO2_02_FULL_36_8</name>
    <dbReference type="NCBI Taxonomy" id="1797793"/>
    <lineage>
        <taxon>Bacteria</taxon>
        <taxon>Candidatus Daviesiibacteriota</taxon>
    </lineage>
</organism>